<feature type="domain" description="Bacterial bifunctional deaminase-reductase C-terminal" evidence="5">
    <location>
        <begin position="63"/>
        <end position="233"/>
    </location>
</feature>
<dbReference type="EMBL" id="JACFXV010000031">
    <property type="protein sequence ID" value="MBA5775917.1"/>
    <property type="molecule type" value="Genomic_DNA"/>
</dbReference>
<dbReference type="InterPro" id="IPR024072">
    <property type="entry name" value="DHFR-like_dom_sf"/>
</dbReference>
<comment type="pathway">
    <text evidence="1">Cofactor biosynthesis; riboflavin biosynthesis.</text>
</comment>
<dbReference type="PANTHER" id="PTHR38011:SF7">
    <property type="entry name" value="2,5-DIAMINO-6-RIBOSYLAMINO-4(3H)-PYRIMIDINONE 5'-PHOSPHATE REDUCTASE"/>
    <property type="match status" value="1"/>
</dbReference>
<evidence type="ECO:0000256" key="3">
    <source>
        <dbReference type="ARBA" id="ARBA00023002"/>
    </source>
</evidence>
<reference evidence="6 7" key="1">
    <citation type="submission" date="2020-07" db="EMBL/GenBank/DDBJ databases">
        <title>Stappia sp., F7233, whole genome shotgun sequencing project.</title>
        <authorList>
            <person name="Jiang S."/>
            <person name="Liu Z.W."/>
            <person name="Du Z.J."/>
        </authorList>
    </citation>
    <scope>NUCLEOTIDE SEQUENCE [LARGE SCALE GENOMIC DNA]</scope>
    <source>
        <strain evidence="6 7">F7233</strain>
    </source>
</reference>
<evidence type="ECO:0000256" key="4">
    <source>
        <dbReference type="SAM" id="MobiDB-lite"/>
    </source>
</evidence>
<dbReference type="PANTHER" id="PTHR38011">
    <property type="entry name" value="DIHYDROFOLATE REDUCTASE FAMILY PROTEIN (AFU_ORTHOLOGUE AFUA_8G06820)"/>
    <property type="match status" value="1"/>
</dbReference>
<evidence type="ECO:0000256" key="2">
    <source>
        <dbReference type="ARBA" id="ARBA00022857"/>
    </source>
</evidence>
<organism evidence="6 7">
    <name type="scientific">Stappia albiluteola</name>
    <dbReference type="NCBI Taxonomy" id="2758565"/>
    <lineage>
        <taxon>Bacteria</taxon>
        <taxon>Pseudomonadati</taxon>
        <taxon>Pseudomonadota</taxon>
        <taxon>Alphaproteobacteria</taxon>
        <taxon>Hyphomicrobiales</taxon>
        <taxon>Stappiaceae</taxon>
        <taxon>Stappia</taxon>
    </lineage>
</organism>
<evidence type="ECO:0000256" key="1">
    <source>
        <dbReference type="ARBA" id="ARBA00005104"/>
    </source>
</evidence>
<proteinExistence type="predicted"/>
<sequence length="269" mass="28205">MSRRGGGSASVVALPDGPDEAERFDDPDWLAVLEAFQGAGSVLPDAYAPLFGPLLETRSDLTVVGQLGQSLDGRIATVTGHSKYINGPDCLAHLHRLRAVCDAVVVGVGTAICDRPRLTVRLVAGRNPARVVIDPRGRLEDWESLNTEDGARCLLLTGADAPGAAPDGVEVHRLGMSGGNVDPHAIRAFLSAQGFRRVLLEGGAQTISRFIDARALDRLHLLISPVLLGSGPAGLQLPAIATVDEAIRPPTVTHCLGSELLVDCDLSGI</sequence>
<accession>A0A839AAI5</accession>
<evidence type="ECO:0000313" key="7">
    <source>
        <dbReference type="Proteomes" id="UP000541109"/>
    </source>
</evidence>
<dbReference type="GO" id="GO:0009231">
    <property type="term" value="P:riboflavin biosynthetic process"/>
    <property type="evidence" value="ECO:0007669"/>
    <property type="project" value="InterPro"/>
</dbReference>
<feature type="region of interest" description="Disordered" evidence="4">
    <location>
        <begin position="1"/>
        <end position="21"/>
    </location>
</feature>
<keyword evidence="3" id="KW-0560">Oxidoreductase</keyword>
<evidence type="ECO:0000313" key="6">
    <source>
        <dbReference type="EMBL" id="MBA5775917.1"/>
    </source>
</evidence>
<keyword evidence="2" id="KW-0521">NADP</keyword>
<name>A0A839AAI5_9HYPH</name>
<keyword evidence="7" id="KW-1185">Reference proteome</keyword>
<dbReference type="Proteomes" id="UP000541109">
    <property type="component" value="Unassembled WGS sequence"/>
</dbReference>
<dbReference type="InterPro" id="IPR002734">
    <property type="entry name" value="RibDG_C"/>
</dbReference>
<comment type="caution">
    <text evidence="6">The sequence shown here is derived from an EMBL/GenBank/DDBJ whole genome shotgun (WGS) entry which is preliminary data.</text>
</comment>
<dbReference type="SUPFAM" id="SSF53597">
    <property type="entry name" value="Dihydrofolate reductase-like"/>
    <property type="match status" value="1"/>
</dbReference>
<dbReference type="RefSeq" id="WP_182161808.1">
    <property type="nucleotide sequence ID" value="NZ_JACFXV010000031.1"/>
</dbReference>
<dbReference type="Gene3D" id="3.40.430.10">
    <property type="entry name" value="Dihydrofolate Reductase, subunit A"/>
    <property type="match status" value="1"/>
</dbReference>
<dbReference type="InterPro" id="IPR050765">
    <property type="entry name" value="Riboflavin_Biosynth_HTPR"/>
</dbReference>
<evidence type="ECO:0000259" key="5">
    <source>
        <dbReference type="Pfam" id="PF01872"/>
    </source>
</evidence>
<dbReference type="Pfam" id="PF01872">
    <property type="entry name" value="RibD_C"/>
    <property type="match status" value="1"/>
</dbReference>
<protein>
    <submittedName>
        <fullName evidence="6">RibD family protein</fullName>
    </submittedName>
</protein>
<dbReference type="AlphaFoldDB" id="A0A839AAI5"/>
<dbReference type="GO" id="GO:0008703">
    <property type="term" value="F:5-amino-6-(5-phosphoribosylamino)uracil reductase activity"/>
    <property type="evidence" value="ECO:0007669"/>
    <property type="project" value="InterPro"/>
</dbReference>
<gene>
    <name evidence="6" type="ORF">H2509_02115</name>
</gene>